<dbReference type="EMBL" id="JAHXZJ010000001">
    <property type="protein sequence ID" value="KAH0567867.1"/>
    <property type="molecule type" value="Genomic_DNA"/>
</dbReference>
<dbReference type="Gene3D" id="2.60.120.200">
    <property type="match status" value="1"/>
</dbReference>
<dbReference type="Proteomes" id="UP000826195">
    <property type="component" value="Unassembled WGS sequence"/>
</dbReference>
<sequence length="102" mass="11374">MKSIFSADFETLLQDGQSIIQVGGRWNNNKGQVERGFVGIISGLVINSARIFELESKQLSKVVISLRGDVHMLPPGSLQDRTSPIQRMQQTKFLIARYGLGR</sequence>
<proteinExistence type="predicted"/>
<accession>A0AAV7J8W2</accession>
<gene>
    <name evidence="1" type="ORF">KQX54_015352</name>
</gene>
<protein>
    <submittedName>
        <fullName evidence="1">Uncharacterized protein</fullName>
    </submittedName>
</protein>
<dbReference type="AlphaFoldDB" id="A0AAV7J8W2"/>
<name>A0AAV7J8W2_COTGL</name>
<organism evidence="1 2">
    <name type="scientific">Cotesia glomerata</name>
    <name type="common">Lepidopteran parasitic wasp</name>
    <name type="synonym">Apanteles glomeratus</name>
    <dbReference type="NCBI Taxonomy" id="32391"/>
    <lineage>
        <taxon>Eukaryota</taxon>
        <taxon>Metazoa</taxon>
        <taxon>Ecdysozoa</taxon>
        <taxon>Arthropoda</taxon>
        <taxon>Hexapoda</taxon>
        <taxon>Insecta</taxon>
        <taxon>Pterygota</taxon>
        <taxon>Neoptera</taxon>
        <taxon>Endopterygota</taxon>
        <taxon>Hymenoptera</taxon>
        <taxon>Apocrita</taxon>
        <taxon>Ichneumonoidea</taxon>
        <taxon>Braconidae</taxon>
        <taxon>Microgastrinae</taxon>
        <taxon>Cotesia</taxon>
    </lineage>
</organism>
<keyword evidence="2" id="KW-1185">Reference proteome</keyword>
<evidence type="ECO:0000313" key="1">
    <source>
        <dbReference type="EMBL" id="KAH0567867.1"/>
    </source>
</evidence>
<reference evidence="1 2" key="1">
    <citation type="journal article" date="2021" name="J. Hered.">
        <title>A chromosome-level genome assembly of the parasitoid wasp, Cotesia glomerata (Hymenoptera: Braconidae).</title>
        <authorList>
            <person name="Pinto B.J."/>
            <person name="Weis J.J."/>
            <person name="Gamble T."/>
            <person name="Ode P.J."/>
            <person name="Paul R."/>
            <person name="Zaspel J.M."/>
        </authorList>
    </citation>
    <scope>NUCLEOTIDE SEQUENCE [LARGE SCALE GENOMIC DNA]</scope>
    <source>
        <strain evidence="1">CgM1</strain>
    </source>
</reference>
<evidence type="ECO:0000313" key="2">
    <source>
        <dbReference type="Proteomes" id="UP000826195"/>
    </source>
</evidence>
<comment type="caution">
    <text evidence="1">The sequence shown here is derived from an EMBL/GenBank/DDBJ whole genome shotgun (WGS) entry which is preliminary data.</text>
</comment>